<organism evidence="2 3">
    <name type="scientific">Metschnikowia aff. pulcherrima</name>
    <dbReference type="NCBI Taxonomy" id="2163413"/>
    <lineage>
        <taxon>Eukaryota</taxon>
        <taxon>Fungi</taxon>
        <taxon>Dikarya</taxon>
        <taxon>Ascomycota</taxon>
        <taxon>Saccharomycotina</taxon>
        <taxon>Pichiomycetes</taxon>
        <taxon>Metschnikowiaceae</taxon>
        <taxon>Metschnikowia</taxon>
    </lineage>
</organism>
<evidence type="ECO:0000313" key="3">
    <source>
        <dbReference type="Proteomes" id="UP000292447"/>
    </source>
</evidence>
<evidence type="ECO:0000313" key="2">
    <source>
        <dbReference type="EMBL" id="QBM89218.1"/>
    </source>
</evidence>
<reference evidence="3" key="1">
    <citation type="submission" date="2019-03" db="EMBL/GenBank/DDBJ databases">
        <title>Snf2 controls pulcherriminic acid biosynthesis and connects pigmentation and antifungal activity of the yeast Metschnikowia pulcherrima.</title>
        <authorList>
            <person name="Gore-Lloyd D."/>
            <person name="Sumann I."/>
            <person name="Brachmann A.O."/>
            <person name="Schneeberger K."/>
            <person name="Ortiz-Merino R.A."/>
            <person name="Moreno-Beltran M."/>
            <person name="Schlaefli M."/>
            <person name="Kirner P."/>
            <person name="Santos Kron A."/>
            <person name="Wolfe K.H."/>
            <person name="Piel J."/>
            <person name="Ahrens C.H."/>
            <person name="Henk D."/>
            <person name="Freimoser F.M."/>
        </authorList>
    </citation>
    <scope>NUCLEOTIDE SEQUENCE [LARGE SCALE GENOMIC DNA]</scope>
    <source>
        <strain evidence="3">APC 1.2</strain>
    </source>
</reference>
<dbReference type="EMBL" id="CP034459">
    <property type="protein sequence ID" value="QBM89218.1"/>
    <property type="molecule type" value="Genomic_DNA"/>
</dbReference>
<dbReference type="Proteomes" id="UP000292447">
    <property type="component" value="Chromosome IV"/>
</dbReference>
<evidence type="ECO:0000256" key="1">
    <source>
        <dbReference type="SAM" id="MobiDB-lite"/>
    </source>
</evidence>
<proteinExistence type="predicted"/>
<protein>
    <submittedName>
        <fullName evidence="2">Uncharacterized protein</fullName>
    </submittedName>
</protein>
<dbReference type="AlphaFoldDB" id="A0A4P6XSU4"/>
<name>A0A4P6XSU4_9ASCO</name>
<sequence>MGTDQWKKFKRSLSQLSLPARLATDLTNMNVRAGRHSEESESDISSLCVTDHELTPVYSSTSTVDMNANPIPEADPRPLSMISQRTTDTRRNRESCGSLPPRRHPYPANLATNYRNFQTVASPMGINLALLRFSPARRRTLIFSRKIASLSKMRGLKGLSTKLRRCFSFPGLRGRRKASSVIVPEEPLPNLELEETSREIIKKEETLYAKCMRVAQDLDLDESSVGSIIMILGEDTVLNVY</sequence>
<keyword evidence="3" id="KW-1185">Reference proteome</keyword>
<gene>
    <name evidence="2" type="ORF">METSCH_D02810</name>
</gene>
<accession>A0A4P6XSU4</accession>
<feature type="region of interest" description="Disordered" evidence="1">
    <location>
        <begin position="67"/>
        <end position="107"/>
    </location>
</feature>